<keyword evidence="6 9" id="KW-0067">ATP-binding</keyword>
<dbReference type="CDD" id="cd06577">
    <property type="entry name" value="PASTA_pknB"/>
    <property type="match status" value="3"/>
</dbReference>
<dbReference type="Gene3D" id="3.30.10.20">
    <property type="match status" value="3"/>
</dbReference>
<evidence type="ECO:0000313" key="15">
    <source>
        <dbReference type="Proteomes" id="UP001205748"/>
    </source>
</evidence>
<evidence type="ECO:0000256" key="4">
    <source>
        <dbReference type="ARBA" id="ARBA00022741"/>
    </source>
</evidence>
<evidence type="ECO:0000256" key="10">
    <source>
        <dbReference type="SAM" id="Coils"/>
    </source>
</evidence>
<feature type="domain" description="Protein kinase" evidence="12">
    <location>
        <begin position="11"/>
        <end position="271"/>
    </location>
</feature>
<dbReference type="InterPro" id="IPR011009">
    <property type="entry name" value="Kinase-like_dom_sf"/>
</dbReference>
<dbReference type="Pfam" id="PF00069">
    <property type="entry name" value="Pkinase"/>
    <property type="match status" value="1"/>
</dbReference>
<name>A0AAE3HD18_9FIRM</name>
<evidence type="ECO:0000256" key="5">
    <source>
        <dbReference type="ARBA" id="ARBA00022777"/>
    </source>
</evidence>
<evidence type="ECO:0000256" key="8">
    <source>
        <dbReference type="ARBA" id="ARBA00048679"/>
    </source>
</evidence>
<evidence type="ECO:0000256" key="2">
    <source>
        <dbReference type="ARBA" id="ARBA00022527"/>
    </source>
</evidence>
<dbReference type="EC" id="2.7.11.1" evidence="1"/>
<feature type="domain" description="PASTA" evidence="13">
    <location>
        <begin position="360"/>
        <end position="425"/>
    </location>
</feature>
<evidence type="ECO:0000256" key="1">
    <source>
        <dbReference type="ARBA" id="ARBA00012513"/>
    </source>
</evidence>
<evidence type="ECO:0000256" key="6">
    <source>
        <dbReference type="ARBA" id="ARBA00022840"/>
    </source>
</evidence>
<keyword evidence="11" id="KW-0812">Transmembrane</keyword>
<dbReference type="SUPFAM" id="SSF54184">
    <property type="entry name" value="Penicillin-binding protein 2x (pbp-2x), c-terminal domain"/>
    <property type="match status" value="1"/>
</dbReference>
<protein>
    <recommendedName>
        <fullName evidence="1">non-specific serine/threonine protein kinase</fullName>
        <ecNumber evidence="1">2.7.11.1</ecNumber>
    </recommendedName>
</protein>
<dbReference type="PROSITE" id="PS00107">
    <property type="entry name" value="PROTEIN_KINASE_ATP"/>
    <property type="match status" value="1"/>
</dbReference>
<dbReference type="Pfam" id="PF03793">
    <property type="entry name" value="PASTA"/>
    <property type="match status" value="3"/>
</dbReference>
<dbReference type="GO" id="GO:0004674">
    <property type="term" value="F:protein serine/threonine kinase activity"/>
    <property type="evidence" value="ECO:0007669"/>
    <property type="project" value="UniProtKB-KW"/>
</dbReference>
<dbReference type="AlphaFoldDB" id="A0AAE3HD18"/>
<comment type="catalytic activity">
    <reaction evidence="7">
        <text>L-threonyl-[protein] + ATP = O-phospho-L-threonyl-[protein] + ADP + H(+)</text>
        <dbReference type="Rhea" id="RHEA:46608"/>
        <dbReference type="Rhea" id="RHEA-COMP:11060"/>
        <dbReference type="Rhea" id="RHEA-COMP:11605"/>
        <dbReference type="ChEBI" id="CHEBI:15378"/>
        <dbReference type="ChEBI" id="CHEBI:30013"/>
        <dbReference type="ChEBI" id="CHEBI:30616"/>
        <dbReference type="ChEBI" id="CHEBI:61977"/>
        <dbReference type="ChEBI" id="CHEBI:456216"/>
        <dbReference type="EC" id="2.7.11.1"/>
    </reaction>
</comment>
<dbReference type="NCBIfam" id="NF033483">
    <property type="entry name" value="PknB_PASTA_kin"/>
    <property type="match status" value="1"/>
</dbReference>
<dbReference type="Gene3D" id="3.30.200.20">
    <property type="entry name" value="Phosphorylase Kinase, domain 1"/>
    <property type="match status" value="1"/>
</dbReference>
<dbReference type="FunFam" id="3.30.200.20:FF:000035">
    <property type="entry name" value="Serine/threonine protein kinase Stk1"/>
    <property type="match status" value="1"/>
</dbReference>
<gene>
    <name evidence="14" type="primary">pknB</name>
    <name evidence="14" type="ORF">NSA47_04075</name>
</gene>
<dbReference type="CDD" id="cd14014">
    <property type="entry name" value="STKc_PknB_like"/>
    <property type="match status" value="1"/>
</dbReference>
<keyword evidence="11" id="KW-1133">Transmembrane helix</keyword>
<comment type="catalytic activity">
    <reaction evidence="8">
        <text>L-seryl-[protein] + ATP = O-phospho-L-seryl-[protein] + ADP + H(+)</text>
        <dbReference type="Rhea" id="RHEA:17989"/>
        <dbReference type="Rhea" id="RHEA-COMP:9863"/>
        <dbReference type="Rhea" id="RHEA-COMP:11604"/>
        <dbReference type="ChEBI" id="CHEBI:15378"/>
        <dbReference type="ChEBI" id="CHEBI:29999"/>
        <dbReference type="ChEBI" id="CHEBI:30616"/>
        <dbReference type="ChEBI" id="CHEBI:83421"/>
        <dbReference type="ChEBI" id="CHEBI:456216"/>
        <dbReference type="EC" id="2.7.11.1"/>
    </reaction>
</comment>
<feature type="domain" description="PASTA" evidence="13">
    <location>
        <begin position="426"/>
        <end position="493"/>
    </location>
</feature>
<organism evidence="14 15">
    <name type="scientific">Irregularibacter muris</name>
    <dbReference type="NCBI Taxonomy" id="1796619"/>
    <lineage>
        <taxon>Bacteria</taxon>
        <taxon>Bacillati</taxon>
        <taxon>Bacillota</taxon>
        <taxon>Clostridia</taxon>
        <taxon>Eubacteriales</taxon>
        <taxon>Eubacteriaceae</taxon>
        <taxon>Irregularibacter</taxon>
    </lineage>
</organism>
<dbReference type="RefSeq" id="WP_257529622.1">
    <property type="nucleotide sequence ID" value="NZ_JANKAS010000002.1"/>
</dbReference>
<sequence length="644" mass="72796">MLVGKLLGNRYELIEEVGQGGMAIVYRAKDQLLNRFVAVKILRQEFIHDEQFIKKFKRESQAAASLSHPNVVNIYDVGVQENIHYIVMELVKGKTLKEYIVENKKLSWEKAVDIAIQIASALDHAHKNHIIHRDIKPHNIIITNDNMAKVTDFGIARAITSSTLTQVEDTMGSVHYFSPEQARGGFVNEKSDLYSLGIVLYEMVIGEVPFNGETSVSVALQHLQGELMAPIEKNNTIPEGLNEIIMRLLKKNSEERYPNAQDLIKDLKKILVEPNWNTFKKFDENAPTQITPIIATKESNNELKKVEEEEEEIEEIEEEKNRKNKRKRKWIIIFSLVAFFVLASILGALAVSLGDYFMVKEIEVPNVEGKNIDEAMEILSQEGLKSEIVERKYDNEVEKDNVISQNPQAGKKIKENQTVGLIVSEGVKFIPAPNLQGKSEAEAISRLENLGLDVGEINYEFNDKFDRGIVYDQSPKDNVDVREGSKVDLYISKGKETIVVPSVVGMHLEDAKKALSAQGLNVGEIDYKDDEKYKTDYVIQQSPEANGEVAKNSFVNITLSRGKTSTKNIEVNLNEYEKENGEQENDVVITIELLDYQDNTSKVVYEKKHAIKEGVLQIPVKGTGFQIYTVKIDNQKFAEGFISF</sequence>
<keyword evidence="11" id="KW-0472">Membrane</keyword>
<dbReference type="InterPro" id="IPR000719">
    <property type="entry name" value="Prot_kinase_dom"/>
</dbReference>
<feature type="transmembrane region" description="Helical" evidence="11">
    <location>
        <begin position="330"/>
        <end position="353"/>
    </location>
</feature>
<dbReference type="SMART" id="SM00740">
    <property type="entry name" value="PASTA"/>
    <property type="match status" value="3"/>
</dbReference>
<dbReference type="GO" id="GO:0005524">
    <property type="term" value="F:ATP binding"/>
    <property type="evidence" value="ECO:0007669"/>
    <property type="project" value="UniProtKB-UniRule"/>
</dbReference>
<evidence type="ECO:0000256" key="7">
    <source>
        <dbReference type="ARBA" id="ARBA00047899"/>
    </source>
</evidence>
<dbReference type="SUPFAM" id="SSF56112">
    <property type="entry name" value="Protein kinase-like (PK-like)"/>
    <property type="match status" value="1"/>
</dbReference>
<comment type="caution">
    <text evidence="14">The sequence shown here is derived from an EMBL/GenBank/DDBJ whole genome shotgun (WGS) entry which is preliminary data.</text>
</comment>
<dbReference type="Gene3D" id="1.10.510.10">
    <property type="entry name" value="Transferase(Phosphotransferase) domain 1"/>
    <property type="match status" value="1"/>
</dbReference>
<dbReference type="EMBL" id="JANKAS010000002">
    <property type="protein sequence ID" value="MCR1898165.1"/>
    <property type="molecule type" value="Genomic_DNA"/>
</dbReference>
<keyword evidence="5 14" id="KW-0418">Kinase</keyword>
<keyword evidence="3" id="KW-0808">Transferase</keyword>
<evidence type="ECO:0000259" key="13">
    <source>
        <dbReference type="PROSITE" id="PS51178"/>
    </source>
</evidence>
<evidence type="ECO:0000256" key="9">
    <source>
        <dbReference type="PROSITE-ProRule" id="PRU10141"/>
    </source>
</evidence>
<evidence type="ECO:0000313" key="14">
    <source>
        <dbReference type="EMBL" id="MCR1898165.1"/>
    </source>
</evidence>
<dbReference type="InterPro" id="IPR008271">
    <property type="entry name" value="Ser/Thr_kinase_AS"/>
</dbReference>
<dbReference type="PROSITE" id="PS51178">
    <property type="entry name" value="PASTA"/>
    <property type="match status" value="3"/>
</dbReference>
<dbReference type="PROSITE" id="PS50011">
    <property type="entry name" value="PROTEIN_KINASE_DOM"/>
    <property type="match status" value="1"/>
</dbReference>
<evidence type="ECO:0000259" key="12">
    <source>
        <dbReference type="PROSITE" id="PS50011"/>
    </source>
</evidence>
<evidence type="ECO:0000256" key="11">
    <source>
        <dbReference type="SAM" id="Phobius"/>
    </source>
</evidence>
<keyword evidence="10" id="KW-0175">Coiled coil</keyword>
<feature type="binding site" evidence="9">
    <location>
        <position position="40"/>
    </location>
    <ligand>
        <name>ATP</name>
        <dbReference type="ChEBI" id="CHEBI:30616"/>
    </ligand>
</feature>
<keyword evidence="15" id="KW-1185">Reference proteome</keyword>
<dbReference type="FunFam" id="1.10.510.10:FF:000021">
    <property type="entry name" value="Serine/threonine protein kinase"/>
    <property type="match status" value="1"/>
</dbReference>
<dbReference type="PANTHER" id="PTHR43289:SF34">
    <property type="entry name" value="SERINE_THREONINE-PROTEIN KINASE YBDM-RELATED"/>
    <property type="match status" value="1"/>
</dbReference>
<dbReference type="SMART" id="SM00220">
    <property type="entry name" value="S_TKc"/>
    <property type="match status" value="1"/>
</dbReference>
<accession>A0AAE3HD18</accession>
<dbReference type="Proteomes" id="UP001205748">
    <property type="component" value="Unassembled WGS sequence"/>
</dbReference>
<reference evidence="14" key="1">
    <citation type="submission" date="2022-07" db="EMBL/GenBank/DDBJ databases">
        <title>Enhanced cultured diversity of the mouse gut microbiota enables custom-made synthetic communities.</title>
        <authorList>
            <person name="Afrizal A."/>
        </authorList>
    </citation>
    <scope>NUCLEOTIDE SEQUENCE</scope>
    <source>
        <strain evidence="14">DSM 28593</strain>
    </source>
</reference>
<dbReference type="InterPro" id="IPR005543">
    <property type="entry name" value="PASTA_dom"/>
</dbReference>
<dbReference type="PROSITE" id="PS00108">
    <property type="entry name" value="PROTEIN_KINASE_ST"/>
    <property type="match status" value="1"/>
</dbReference>
<evidence type="ECO:0000256" key="3">
    <source>
        <dbReference type="ARBA" id="ARBA00022679"/>
    </source>
</evidence>
<feature type="coiled-coil region" evidence="10">
    <location>
        <begin position="296"/>
        <end position="329"/>
    </location>
</feature>
<feature type="domain" description="PASTA" evidence="13">
    <location>
        <begin position="494"/>
        <end position="561"/>
    </location>
</feature>
<dbReference type="InterPro" id="IPR017441">
    <property type="entry name" value="Protein_kinase_ATP_BS"/>
</dbReference>
<proteinExistence type="predicted"/>
<dbReference type="PANTHER" id="PTHR43289">
    <property type="entry name" value="MITOGEN-ACTIVATED PROTEIN KINASE KINASE KINASE 20-RELATED"/>
    <property type="match status" value="1"/>
</dbReference>
<keyword evidence="2" id="KW-0723">Serine/threonine-protein kinase</keyword>
<keyword evidence="4 9" id="KW-0547">Nucleotide-binding</keyword>